<dbReference type="InParanoid" id="A0A1S0TWQ4"/>
<proteinExistence type="predicted"/>
<dbReference type="RefSeq" id="XP_003142937.1">
    <property type="nucleotide sequence ID" value="XM_003142889.1"/>
</dbReference>
<dbReference type="CTD" id="9944774"/>
<evidence type="ECO:0000313" key="1">
    <source>
        <dbReference type="EMBL" id="EFO21134.1"/>
    </source>
</evidence>
<name>A0A1S0TWQ4_LOALO</name>
<dbReference type="GeneID" id="9944774"/>
<dbReference type="EMBL" id="JH712140">
    <property type="protein sequence ID" value="EFO21134.1"/>
    <property type="molecule type" value="Genomic_DNA"/>
</dbReference>
<dbReference type="KEGG" id="loa:LOAG_07356"/>
<organism evidence="1">
    <name type="scientific">Loa loa</name>
    <name type="common">Eye worm</name>
    <name type="synonym">Filaria loa</name>
    <dbReference type="NCBI Taxonomy" id="7209"/>
    <lineage>
        <taxon>Eukaryota</taxon>
        <taxon>Metazoa</taxon>
        <taxon>Ecdysozoa</taxon>
        <taxon>Nematoda</taxon>
        <taxon>Chromadorea</taxon>
        <taxon>Rhabditida</taxon>
        <taxon>Spirurina</taxon>
        <taxon>Spiruromorpha</taxon>
        <taxon>Filarioidea</taxon>
        <taxon>Onchocercidae</taxon>
        <taxon>Loa</taxon>
    </lineage>
</organism>
<accession>A0A1S0TWQ4</accession>
<protein>
    <submittedName>
        <fullName evidence="1">Uncharacterized protein</fullName>
    </submittedName>
</protein>
<sequence>MARQMVIEGNSDFLEAVDRHSTISSITFEVKSTCARILENAHRLQELMVNYLDGTARYYPEKKKSEILRLDTLAVAGGFHLRYVMEYMRMRLLRDYPIFYNFNGD</sequence>
<reference evidence="1" key="1">
    <citation type="submission" date="2012-04" db="EMBL/GenBank/DDBJ databases">
        <title>The Genome Sequence of Loa loa.</title>
        <authorList>
            <consortium name="The Broad Institute Genome Sequencing Platform"/>
            <consortium name="Broad Institute Genome Sequencing Center for Infectious Disease"/>
            <person name="Nutman T.B."/>
            <person name="Fink D.L."/>
            <person name="Russ C."/>
            <person name="Young S."/>
            <person name="Zeng Q."/>
            <person name="Gargeya S."/>
            <person name="Alvarado L."/>
            <person name="Berlin A."/>
            <person name="Chapman S.B."/>
            <person name="Chen Z."/>
            <person name="Freedman E."/>
            <person name="Gellesch M."/>
            <person name="Goldberg J."/>
            <person name="Griggs A."/>
            <person name="Gujja S."/>
            <person name="Heilman E.R."/>
            <person name="Heiman D."/>
            <person name="Howarth C."/>
            <person name="Mehta T."/>
            <person name="Neiman D."/>
            <person name="Pearson M."/>
            <person name="Roberts A."/>
            <person name="Saif S."/>
            <person name="Shea T."/>
            <person name="Shenoy N."/>
            <person name="Sisk P."/>
            <person name="Stolte C."/>
            <person name="Sykes S."/>
            <person name="White J."/>
            <person name="Yandava C."/>
            <person name="Haas B."/>
            <person name="Henn M.R."/>
            <person name="Nusbaum C."/>
            <person name="Birren B."/>
        </authorList>
    </citation>
    <scope>NUCLEOTIDE SEQUENCE [LARGE SCALE GENOMIC DNA]</scope>
</reference>
<dbReference type="AlphaFoldDB" id="A0A1S0TWQ4"/>
<gene>
    <name evidence="1" type="ORF">LOAG_07356</name>
</gene>